<dbReference type="AlphaFoldDB" id="A0A8S4AVN3"/>
<dbReference type="GO" id="GO:0031514">
    <property type="term" value="C:motile cilium"/>
    <property type="evidence" value="ECO:0007669"/>
    <property type="project" value="UniProtKB-SubCell"/>
</dbReference>
<evidence type="ECO:0000313" key="9">
    <source>
        <dbReference type="Proteomes" id="UP000677803"/>
    </source>
</evidence>
<evidence type="ECO:0000256" key="7">
    <source>
        <dbReference type="SAM" id="MobiDB-lite"/>
    </source>
</evidence>
<sequence>MLTGPCCDADIAAMPLPDTFYCAQQINTPPELPDILKNFTKAAIRTQPRDLLVWCAAYFNALAKGECLPVKERLEMNVATQKNDTGLTPGLLKTLHKQLSPKHRCSTKDLQTKWKGLCLPADLLQNLLSLGSFGSEIDWMEFFALGCSALGGSSLGCGPNPDIHASDFSIGVPETLISTLKFACEILTDDEEGGPARIPFETYVKLYTYLGRLEGDTQDDIDNFLSSLRPQVDLQHGMIKPLDFIQRDDMDKTGSGSSNFLRATSKPE</sequence>
<dbReference type="FunFam" id="1.20.890.10:FF:000004">
    <property type="entry name" value="ropporin-1-like protein isoform X2"/>
    <property type="match status" value="1"/>
</dbReference>
<dbReference type="Proteomes" id="UP000677803">
    <property type="component" value="Unassembled WGS sequence"/>
</dbReference>
<evidence type="ECO:0000256" key="2">
    <source>
        <dbReference type="ARBA" id="ARBA00022846"/>
    </source>
</evidence>
<evidence type="ECO:0000256" key="4">
    <source>
        <dbReference type="ARBA" id="ARBA00023273"/>
    </source>
</evidence>
<feature type="region of interest" description="Disordered" evidence="7">
    <location>
        <begin position="248"/>
        <end position="268"/>
    </location>
</feature>
<keyword evidence="9" id="KW-1185">Reference proteome</keyword>
<comment type="similarity">
    <text evidence="5">Belongs to the ropporin family.</text>
</comment>
<comment type="subcellular location">
    <subcellularLocation>
        <location evidence="1">Cell projection</location>
        <location evidence="1">Cilium</location>
        <location evidence="1">Flagellum</location>
    </subcellularLocation>
</comment>
<accession>A0A8S4AVN3</accession>
<dbReference type="CDD" id="cd23019">
    <property type="entry name" value="DD_ROP"/>
    <property type="match status" value="1"/>
</dbReference>
<dbReference type="InterPro" id="IPR047844">
    <property type="entry name" value="ROP_DD"/>
</dbReference>
<evidence type="ECO:0000256" key="6">
    <source>
        <dbReference type="ARBA" id="ARBA00040933"/>
    </source>
</evidence>
<dbReference type="Gene3D" id="1.20.890.10">
    <property type="entry name" value="cAMP-dependent protein kinase regulatory subunit, dimerization-anchoring domain"/>
    <property type="match status" value="1"/>
</dbReference>
<protein>
    <recommendedName>
        <fullName evidence="6">Ropporin-1-like protein</fullName>
    </recommendedName>
</protein>
<keyword evidence="2" id="KW-0282">Flagellum</keyword>
<gene>
    <name evidence="8" type="ORF">MMEN_LOCUS6885</name>
</gene>
<dbReference type="EMBL" id="CAJRST010006668">
    <property type="protein sequence ID" value="CAG5895808.1"/>
    <property type="molecule type" value="Genomic_DNA"/>
</dbReference>
<evidence type="ECO:0000256" key="5">
    <source>
        <dbReference type="ARBA" id="ARBA00035651"/>
    </source>
</evidence>
<proteinExistence type="inferred from homology"/>
<dbReference type="PANTHER" id="PTHR14952:SF14">
    <property type="entry name" value="ROPPORIN-1-LIKE PROTEIN"/>
    <property type="match status" value="1"/>
</dbReference>
<dbReference type="OrthoDB" id="10067602at2759"/>
<evidence type="ECO:0000313" key="8">
    <source>
        <dbReference type="EMBL" id="CAG5895808.1"/>
    </source>
</evidence>
<evidence type="ECO:0000256" key="3">
    <source>
        <dbReference type="ARBA" id="ARBA00023069"/>
    </source>
</evidence>
<comment type="caution">
    <text evidence="8">The sequence shown here is derived from an EMBL/GenBank/DDBJ whole genome shotgun (WGS) entry which is preliminary data.</text>
</comment>
<reference evidence="8" key="1">
    <citation type="submission" date="2021-05" db="EMBL/GenBank/DDBJ databases">
        <authorList>
            <person name="Tigano A."/>
        </authorList>
    </citation>
    <scope>NUCLEOTIDE SEQUENCE</scope>
</reference>
<keyword evidence="4" id="KW-0966">Cell projection</keyword>
<evidence type="ECO:0000256" key="1">
    <source>
        <dbReference type="ARBA" id="ARBA00004230"/>
    </source>
</evidence>
<keyword evidence="3" id="KW-0969">Cilium</keyword>
<dbReference type="PANTHER" id="PTHR14952">
    <property type="entry name" value="ROPPORIN-1-LIKE PROTEIN"/>
    <property type="match status" value="1"/>
</dbReference>
<organism evidence="8 9">
    <name type="scientific">Menidia menidia</name>
    <name type="common">Atlantic silverside</name>
    <dbReference type="NCBI Taxonomy" id="238744"/>
    <lineage>
        <taxon>Eukaryota</taxon>
        <taxon>Metazoa</taxon>
        <taxon>Chordata</taxon>
        <taxon>Craniata</taxon>
        <taxon>Vertebrata</taxon>
        <taxon>Euteleostomi</taxon>
        <taxon>Actinopterygii</taxon>
        <taxon>Neopterygii</taxon>
        <taxon>Teleostei</taxon>
        <taxon>Neoteleostei</taxon>
        <taxon>Acanthomorphata</taxon>
        <taxon>Ovalentaria</taxon>
        <taxon>Atherinomorphae</taxon>
        <taxon>Atheriniformes</taxon>
        <taxon>Atherinopsidae</taxon>
        <taxon>Menidiinae</taxon>
        <taxon>Menidia</taxon>
    </lineage>
</organism>
<name>A0A8S4AVN3_9TELE</name>
<dbReference type="SUPFAM" id="SSF47391">
    <property type="entry name" value="Dimerization-anchoring domain of cAMP-dependent PK regulatory subunit"/>
    <property type="match status" value="1"/>
</dbReference>